<keyword evidence="3" id="KW-1185">Reference proteome</keyword>
<feature type="chain" id="PRO_5043663684" evidence="1">
    <location>
        <begin position="27"/>
        <end position="331"/>
    </location>
</feature>
<dbReference type="PANTHER" id="PTHR37433">
    <property type="entry name" value="PROTEIN CBG25136-RELATED"/>
    <property type="match status" value="1"/>
</dbReference>
<sequence>IEMSLSHGRFLFFSLVLLSISSSSLAVICDSCEGEDCLADCEGDYCIQTTFNPKWGQRSLIDSKKRVKGCLKNDMIVKGLKPRCDQYSKSGKTEFCICNTKKCTSGQKLDKLKTEKIEKITCECVGAHCKDRNTCEGDVCTYVVDYRIPKKKTITKGCMDLSIPVFERRMIGSCMVPPLTGAMHHENITNVNDLFKIESCICATEKCNKKKPVTTSERELKKIETEKCDFEVIGVTGGKTMRTLKKKCTGEFCYRLNFNSTKGKMEHYDVKGCVTFNNEGAIDPIFSSGNCAEFTGGELDMKMCLKSENDEAMERLEAVVKNNEDESVEAT</sequence>
<proteinExistence type="predicted"/>
<evidence type="ECO:0000256" key="1">
    <source>
        <dbReference type="SAM" id="SignalP"/>
    </source>
</evidence>
<dbReference type="Gene3D" id="2.10.60.10">
    <property type="entry name" value="CD59"/>
    <property type="match status" value="1"/>
</dbReference>
<dbReference type="AlphaFoldDB" id="A0AAV5W968"/>
<accession>A0AAV5W968</accession>
<protein>
    <submittedName>
        <fullName evidence="2">Uncharacterized protein</fullName>
    </submittedName>
</protein>
<dbReference type="InterPro" id="IPR045860">
    <property type="entry name" value="Snake_toxin-like_sf"/>
</dbReference>
<feature type="non-terminal residue" evidence="2">
    <location>
        <position position="331"/>
    </location>
</feature>
<gene>
    <name evidence="2" type="ORF">PFISCL1PPCAC_20083</name>
</gene>
<dbReference type="PANTHER" id="PTHR37433:SF5">
    <property type="entry name" value="DUF753 DOMAIN-CONTAINING PROTEIN-RELATED"/>
    <property type="match status" value="1"/>
</dbReference>
<reference evidence="2" key="1">
    <citation type="submission" date="2023-10" db="EMBL/GenBank/DDBJ databases">
        <title>Genome assembly of Pristionchus species.</title>
        <authorList>
            <person name="Yoshida K."/>
            <person name="Sommer R.J."/>
        </authorList>
    </citation>
    <scope>NUCLEOTIDE SEQUENCE</scope>
    <source>
        <strain evidence="2">RS5133</strain>
    </source>
</reference>
<evidence type="ECO:0000313" key="2">
    <source>
        <dbReference type="EMBL" id="GMT28786.1"/>
    </source>
</evidence>
<name>A0AAV5W968_9BILA</name>
<dbReference type="EMBL" id="BTSY01000005">
    <property type="protein sequence ID" value="GMT28786.1"/>
    <property type="molecule type" value="Genomic_DNA"/>
</dbReference>
<feature type="signal peptide" evidence="1">
    <location>
        <begin position="1"/>
        <end position="26"/>
    </location>
</feature>
<keyword evidence="1" id="KW-0732">Signal</keyword>
<organism evidence="2 3">
    <name type="scientific">Pristionchus fissidentatus</name>
    <dbReference type="NCBI Taxonomy" id="1538716"/>
    <lineage>
        <taxon>Eukaryota</taxon>
        <taxon>Metazoa</taxon>
        <taxon>Ecdysozoa</taxon>
        <taxon>Nematoda</taxon>
        <taxon>Chromadorea</taxon>
        <taxon>Rhabditida</taxon>
        <taxon>Rhabditina</taxon>
        <taxon>Diplogasteromorpha</taxon>
        <taxon>Diplogasteroidea</taxon>
        <taxon>Neodiplogasteridae</taxon>
        <taxon>Pristionchus</taxon>
    </lineage>
</organism>
<dbReference type="Proteomes" id="UP001432322">
    <property type="component" value="Unassembled WGS sequence"/>
</dbReference>
<comment type="caution">
    <text evidence="2">The sequence shown here is derived from an EMBL/GenBank/DDBJ whole genome shotgun (WGS) entry which is preliminary data.</text>
</comment>
<feature type="non-terminal residue" evidence="2">
    <location>
        <position position="1"/>
    </location>
</feature>
<evidence type="ECO:0000313" key="3">
    <source>
        <dbReference type="Proteomes" id="UP001432322"/>
    </source>
</evidence>